<dbReference type="PANTHER" id="PTHR45947:SF3">
    <property type="entry name" value="SULFOQUINOVOSYL TRANSFERASE SQD2"/>
    <property type="match status" value="1"/>
</dbReference>
<organism evidence="5 6">
    <name type="scientific">Streptomyces tateyamensis</name>
    <dbReference type="NCBI Taxonomy" id="565073"/>
    <lineage>
        <taxon>Bacteria</taxon>
        <taxon>Bacillati</taxon>
        <taxon>Actinomycetota</taxon>
        <taxon>Actinomycetes</taxon>
        <taxon>Kitasatosporales</taxon>
        <taxon>Streptomycetaceae</taxon>
        <taxon>Streptomyces</taxon>
    </lineage>
</organism>
<sequence length="394" mass="41894">MHVGLVSTTYRPRRGGMETHVTTLAEHLAAAGHEVTVLTNRDSPDQPAQTWENGARVLRGGALLQPPDPNAVPWERGLFAALDDFAPLADAQVDVVHTHTQAALLLTHMSGLAETVPVVASFHETRPQTEPGGEARSRFVARTCTPTLVLAGSRTFARQAAGFGYPAERIRTVHLGVPHRPRVHDRRAARHFLAHAAGVPTDGLLIALTGRYTPRKAQHRLLDAYKLMATRADCRVVLLGSTNGSDNAYLQYLVERAAGHGDQVTLLTDQDDAVRDLLAEAADLVTQPSTAEGLGLAVIEFMQHGAPAVVSDIDGLNEVVTQDSGRLVDTADPAAYAAALDELAASATLRAHAGRAAADRATRYFGIARSIANTTSAYIEAINAARPAVGAARV</sequence>
<evidence type="ECO:0008006" key="7">
    <source>
        <dbReference type="Google" id="ProtNLM"/>
    </source>
</evidence>
<accession>A0A2V4NZI2</accession>
<dbReference type="InterPro" id="IPR028098">
    <property type="entry name" value="Glyco_trans_4-like_N"/>
</dbReference>
<evidence type="ECO:0000259" key="4">
    <source>
        <dbReference type="Pfam" id="PF13439"/>
    </source>
</evidence>
<dbReference type="GO" id="GO:1901137">
    <property type="term" value="P:carbohydrate derivative biosynthetic process"/>
    <property type="evidence" value="ECO:0007669"/>
    <property type="project" value="UniProtKB-ARBA"/>
</dbReference>
<evidence type="ECO:0000256" key="2">
    <source>
        <dbReference type="ARBA" id="ARBA00022679"/>
    </source>
</evidence>
<dbReference type="SUPFAM" id="SSF53756">
    <property type="entry name" value="UDP-Glycosyltransferase/glycogen phosphorylase"/>
    <property type="match status" value="1"/>
</dbReference>
<keyword evidence="1" id="KW-0328">Glycosyltransferase</keyword>
<dbReference type="PANTHER" id="PTHR45947">
    <property type="entry name" value="SULFOQUINOVOSYL TRANSFERASE SQD2"/>
    <property type="match status" value="1"/>
</dbReference>
<evidence type="ECO:0000313" key="5">
    <source>
        <dbReference type="EMBL" id="PYC82589.1"/>
    </source>
</evidence>
<gene>
    <name evidence="5" type="ORF">C7C46_09500</name>
</gene>
<dbReference type="AlphaFoldDB" id="A0A2V4NZI2"/>
<dbReference type="Pfam" id="PF00534">
    <property type="entry name" value="Glycos_transf_1"/>
    <property type="match status" value="1"/>
</dbReference>
<evidence type="ECO:0000259" key="3">
    <source>
        <dbReference type="Pfam" id="PF00534"/>
    </source>
</evidence>
<keyword evidence="6" id="KW-1185">Reference proteome</keyword>
<feature type="domain" description="Glycosyl transferase family 1" evidence="3">
    <location>
        <begin position="199"/>
        <end position="358"/>
    </location>
</feature>
<dbReference type="InterPro" id="IPR050194">
    <property type="entry name" value="Glycosyltransferase_grp1"/>
</dbReference>
<comment type="caution">
    <text evidence="5">The sequence shown here is derived from an EMBL/GenBank/DDBJ whole genome shotgun (WGS) entry which is preliminary data.</text>
</comment>
<dbReference type="InterPro" id="IPR001296">
    <property type="entry name" value="Glyco_trans_1"/>
</dbReference>
<dbReference type="Gene3D" id="3.40.50.2000">
    <property type="entry name" value="Glycogen Phosphorylase B"/>
    <property type="match status" value="2"/>
</dbReference>
<protein>
    <recommendedName>
        <fullName evidence="7">Glycosyl transferase family 1</fullName>
    </recommendedName>
</protein>
<dbReference type="Pfam" id="PF13439">
    <property type="entry name" value="Glyco_transf_4"/>
    <property type="match status" value="1"/>
</dbReference>
<dbReference type="EMBL" id="PYBW01000030">
    <property type="protein sequence ID" value="PYC82589.1"/>
    <property type="molecule type" value="Genomic_DNA"/>
</dbReference>
<proteinExistence type="predicted"/>
<feature type="domain" description="Glycosyltransferase subfamily 4-like N-terminal" evidence="4">
    <location>
        <begin position="15"/>
        <end position="178"/>
    </location>
</feature>
<dbReference type="CDD" id="cd03801">
    <property type="entry name" value="GT4_PimA-like"/>
    <property type="match status" value="1"/>
</dbReference>
<dbReference type="RefSeq" id="WP_110667768.1">
    <property type="nucleotide sequence ID" value="NZ_PYBW01000030.1"/>
</dbReference>
<name>A0A2V4NZI2_9ACTN</name>
<keyword evidence="2" id="KW-0808">Transferase</keyword>
<dbReference type="GO" id="GO:0016757">
    <property type="term" value="F:glycosyltransferase activity"/>
    <property type="evidence" value="ECO:0007669"/>
    <property type="project" value="UniProtKB-KW"/>
</dbReference>
<evidence type="ECO:0000313" key="6">
    <source>
        <dbReference type="Proteomes" id="UP000248039"/>
    </source>
</evidence>
<dbReference type="OrthoDB" id="9787111at2"/>
<dbReference type="Proteomes" id="UP000248039">
    <property type="component" value="Unassembled WGS sequence"/>
</dbReference>
<reference evidence="5 6" key="1">
    <citation type="submission" date="2018-03" db="EMBL/GenBank/DDBJ databases">
        <title>Bioinformatic expansion and discovery of thiopeptide antibiotics.</title>
        <authorList>
            <person name="Schwalen C.J."/>
            <person name="Hudson G.A."/>
            <person name="Mitchell D.A."/>
        </authorList>
    </citation>
    <scope>NUCLEOTIDE SEQUENCE [LARGE SCALE GENOMIC DNA]</scope>
    <source>
        <strain evidence="5 6">ATCC 21389</strain>
    </source>
</reference>
<evidence type="ECO:0000256" key="1">
    <source>
        <dbReference type="ARBA" id="ARBA00022676"/>
    </source>
</evidence>